<dbReference type="EMBL" id="CAJPIZ010013725">
    <property type="protein sequence ID" value="CAG2114397.1"/>
    <property type="molecule type" value="Genomic_DNA"/>
</dbReference>
<evidence type="ECO:0000256" key="15">
    <source>
        <dbReference type="ARBA" id="ARBA00023136"/>
    </source>
</evidence>
<dbReference type="OrthoDB" id="5326588at2759"/>
<dbReference type="GO" id="GO:0006695">
    <property type="term" value="P:cholesterol biosynthetic process"/>
    <property type="evidence" value="ECO:0007669"/>
    <property type="project" value="UniProtKB-UniPathway"/>
</dbReference>
<feature type="transmembrane region" description="Helical" evidence="23">
    <location>
        <begin position="7"/>
        <end position="24"/>
    </location>
</feature>
<feature type="transmembrane region" description="Helical" evidence="23">
    <location>
        <begin position="63"/>
        <end position="82"/>
    </location>
</feature>
<keyword evidence="6 23" id="KW-0812">Transmembrane</keyword>
<comment type="similarity">
    <text evidence="3">Belongs to the ERG4/ERG24 family.</text>
</comment>
<proteinExistence type="inferred from homology"/>
<evidence type="ECO:0000256" key="16">
    <source>
        <dbReference type="ARBA" id="ARBA00023166"/>
    </source>
</evidence>
<keyword evidence="5" id="KW-0153">Cholesterol metabolism</keyword>
<organism evidence="24">
    <name type="scientific">Medioppia subpectinata</name>
    <dbReference type="NCBI Taxonomy" id="1979941"/>
    <lineage>
        <taxon>Eukaryota</taxon>
        <taxon>Metazoa</taxon>
        <taxon>Ecdysozoa</taxon>
        <taxon>Arthropoda</taxon>
        <taxon>Chelicerata</taxon>
        <taxon>Arachnida</taxon>
        <taxon>Acari</taxon>
        <taxon>Acariformes</taxon>
        <taxon>Sarcoptiformes</taxon>
        <taxon>Oribatida</taxon>
        <taxon>Brachypylina</taxon>
        <taxon>Oppioidea</taxon>
        <taxon>Oppiidae</taxon>
        <taxon>Medioppia</taxon>
    </lineage>
</organism>
<evidence type="ECO:0000256" key="2">
    <source>
        <dbReference type="ARBA" id="ARBA00004770"/>
    </source>
</evidence>
<dbReference type="EMBL" id="OC868300">
    <property type="protein sequence ID" value="CAD7633967.1"/>
    <property type="molecule type" value="Genomic_DNA"/>
</dbReference>
<feature type="transmembrane region" description="Helical" evidence="23">
    <location>
        <begin position="94"/>
        <end position="115"/>
    </location>
</feature>
<evidence type="ECO:0000256" key="18">
    <source>
        <dbReference type="ARBA" id="ARBA00038851"/>
    </source>
</evidence>
<dbReference type="AlphaFoldDB" id="A0A7R9Q7K4"/>
<keyword evidence="17" id="KW-0753">Steroid metabolism</keyword>
<evidence type="ECO:0000313" key="24">
    <source>
        <dbReference type="EMBL" id="CAD7633967.1"/>
    </source>
</evidence>
<feature type="non-terminal residue" evidence="24">
    <location>
        <position position="305"/>
    </location>
</feature>
<keyword evidence="10" id="KW-0752">Steroid biosynthesis</keyword>
<evidence type="ECO:0000256" key="19">
    <source>
        <dbReference type="ARBA" id="ARBA00039984"/>
    </source>
</evidence>
<evidence type="ECO:0000256" key="8">
    <source>
        <dbReference type="ARBA" id="ARBA00022824"/>
    </source>
</evidence>
<dbReference type="Proteomes" id="UP000759131">
    <property type="component" value="Unassembled WGS sequence"/>
</dbReference>
<dbReference type="PROSITE" id="PS01018">
    <property type="entry name" value="STEROL_REDUCT_2"/>
    <property type="match status" value="1"/>
</dbReference>
<dbReference type="InterPro" id="IPR001171">
    <property type="entry name" value="ERG24_DHCR-like"/>
</dbReference>
<keyword evidence="16" id="KW-1207">Sterol metabolism</keyword>
<comment type="catalytic activity">
    <reaction evidence="21">
        <text>cholesterol + NADP(+) = 7-dehydrocholesterol + NADPH + H(+)</text>
        <dbReference type="Rhea" id="RHEA:23984"/>
        <dbReference type="ChEBI" id="CHEBI:15378"/>
        <dbReference type="ChEBI" id="CHEBI:16113"/>
        <dbReference type="ChEBI" id="CHEBI:17759"/>
        <dbReference type="ChEBI" id="CHEBI:57783"/>
        <dbReference type="ChEBI" id="CHEBI:58349"/>
        <dbReference type="EC" id="1.3.1.21"/>
    </reaction>
    <physiologicalReaction direction="right-to-left" evidence="21">
        <dbReference type="Rhea" id="RHEA:23986"/>
    </physiologicalReaction>
</comment>
<evidence type="ECO:0000256" key="13">
    <source>
        <dbReference type="ARBA" id="ARBA00023011"/>
    </source>
</evidence>
<sequence length="305" mass="35911">YYKLPNFIGILCVFGICFCALLYIKGLLLPSKGLYNRTKNPIFDYYWGIELYPHITPIISLKVWIICRFGLILWQYIVLLCWKANYETLPDGSINYSLTATTLLQTIYLMKFYYWEDGYMNTIDTSVDRFGYYVCWGCIAFVPGFYPITSVYLVDNTPYNEFGIKSLIAVLTVGLLVICLNYWADQQKLHFRATNGKCVIWGKPAKLIRAEYIDDFGKRKRSILLTSGFWGITRHMNYTFELLSTFLWCLPALYASPVPYLYLIFLTVLLIHRSVRDDNKCALKYGQYWQQYKHQVKYQMIPYVY</sequence>
<evidence type="ECO:0000256" key="3">
    <source>
        <dbReference type="ARBA" id="ARBA00005402"/>
    </source>
</evidence>
<dbReference type="Gene3D" id="1.20.120.1630">
    <property type="match status" value="1"/>
</dbReference>
<evidence type="ECO:0000313" key="25">
    <source>
        <dbReference type="Proteomes" id="UP000759131"/>
    </source>
</evidence>
<keyword evidence="14" id="KW-0443">Lipid metabolism</keyword>
<feature type="transmembrane region" description="Helical" evidence="23">
    <location>
        <begin position="166"/>
        <end position="184"/>
    </location>
</feature>
<keyword evidence="15 23" id="KW-0472">Membrane</keyword>
<protein>
    <recommendedName>
        <fullName evidence="19">7-dehydrocholesterol reductase</fullName>
        <ecNumber evidence="18">1.3.1.21</ecNumber>
    </recommendedName>
    <alternativeName>
        <fullName evidence="20">Sterol Delta(7)-reductase</fullName>
    </alternativeName>
</protein>
<keyword evidence="4" id="KW-0444">Lipid biosynthesis</keyword>
<dbReference type="GO" id="GO:0016132">
    <property type="term" value="P:brassinosteroid biosynthetic process"/>
    <property type="evidence" value="ECO:0007669"/>
    <property type="project" value="TreeGrafter"/>
</dbReference>
<dbReference type="InterPro" id="IPR018083">
    <property type="entry name" value="Sterol_reductase_CS"/>
</dbReference>
<comment type="pathway">
    <text evidence="2">Steroid biosynthesis; cholesterol biosynthesis.</text>
</comment>
<name>A0A7R9Q7K4_9ACAR</name>
<dbReference type="PANTHER" id="PTHR21257">
    <property type="entry name" value="DELTA(14)-STEROL REDUCTASE"/>
    <property type="match status" value="1"/>
</dbReference>
<evidence type="ECO:0000256" key="1">
    <source>
        <dbReference type="ARBA" id="ARBA00004477"/>
    </source>
</evidence>
<evidence type="ECO:0000256" key="20">
    <source>
        <dbReference type="ARBA" id="ARBA00042688"/>
    </source>
</evidence>
<keyword evidence="13" id="KW-0756">Sterol biosynthesis</keyword>
<evidence type="ECO:0000256" key="10">
    <source>
        <dbReference type="ARBA" id="ARBA00022955"/>
    </source>
</evidence>
<dbReference type="GO" id="GO:0005789">
    <property type="term" value="C:endoplasmic reticulum membrane"/>
    <property type="evidence" value="ECO:0007669"/>
    <property type="project" value="UniProtKB-SubCell"/>
</dbReference>
<gene>
    <name evidence="24" type="ORF">OSB1V03_LOCUS14363</name>
</gene>
<keyword evidence="8" id="KW-0256">Endoplasmic reticulum</keyword>
<evidence type="ECO:0000256" key="23">
    <source>
        <dbReference type="SAM" id="Phobius"/>
    </source>
</evidence>
<keyword evidence="11 23" id="KW-1133">Transmembrane helix</keyword>
<dbReference type="Pfam" id="PF01222">
    <property type="entry name" value="ERG4_ERG24"/>
    <property type="match status" value="1"/>
</dbReference>
<evidence type="ECO:0000256" key="14">
    <source>
        <dbReference type="ARBA" id="ARBA00023098"/>
    </source>
</evidence>
<keyword evidence="7" id="KW-0152">Cholesterol biosynthesis</keyword>
<dbReference type="UniPathway" id="UPA00063"/>
<feature type="transmembrane region" description="Helical" evidence="23">
    <location>
        <begin position="245"/>
        <end position="271"/>
    </location>
</feature>
<keyword evidence="12" id="KW-0560">Oxidoreductase</keyword>
<comment type="subcellular location">
    <subcellularLocation>
        <location evidence="1">Endoplasmic reticulum membrane</location>
        <topology evidence="1">Multi-pass membrane protein</topology>
    </subcellularLocation>
</comment>
<keyword evidence="25" id="KW-1185">Reference proteome</keyword>
<evidence type="ECO:0000256" key="22">
    <source>
        <dbReference type="ARBA" id="ARBA00047826"/>
    </source>
</evidence>
<keyword evidence="9" id="KW-0521">NADP</keyword>
<evidence type="ECO:0000256" key="6">
    <source>
        <dbReference type="ARBA" id="ARBA00022692"/>
    </source>
</evidence>
<evidence type="ECO:0000256" key="12">
    <source>
        <dbReference type="ARBA" id="ARBA00023002"/>
    </source>
</evidence>
<dbReference type="GO" id="GO:0047598">
    <property type="term" value="F:7-dehydrocholesterol reductase activity"/>
    <property type="evidence" value="ECO:0007669"/>
    <property type="project" value="UniProtKB-EC"/>
</dbReference>
<evidence type="ECO:0000256" key="4">
    <source>
        <dbReference type="ARBA" id="ARBA00022516"/>
    </source>
</evidence>
<dbReference type="PANTHER" id="PTHR21257:SF38">
    <property type="entry name" value="7-DEHYDROCHOLESTEROL REDUCTASE"/>
    <property type="match status" value="1"/>
</dbReference>
<feature type="transmembrane region" description="Helical" evidence="23">
    <location>
        <begin position="130"/>
        <end position="154"/>
    </location>
</feature>
<evidence type="ECO:0000256" key="9">
    <source>
        <dbReference type="ARBA" id="ARBA00022857"/>
    </source>
</evidence>
<reference evidence="24" key="1">
    <citation type="submission" date="2020-11" db="EMBL/GenBank/DDBJ databases">
        <authorList>
            <person name="Tran Van P."/>
        </authorList>
    </citation>
    <scope>NUCLEOTIDE SEQUENCE</scope>
</reference>
<evidence type="ECO:0000256" key="7">
    <source>
        <dbReference type="ARBA" id="ARBA00022778"/>
    </source>
</evidence>
<evidence type="ECO:0000256" key="17">
    <source>
        <dbReference type="ARBA" id="ARBA00023221"/>
    </source>
</evidence>
<accession>A0A7R9Q7K4</accession>
<evidence type="ECO:0000256" key="21">
    <source>
        <dbReference type="ARBA" id="ARBA00047795"/>
    </source>
</evidence>
<dbReference type="EC" id="1.3.1.21" evidence="18"/>
<comment type="catalytic activity">
    <reaction evidence="22">
        <text>7-dehydrodesmosterol + NADPH + H(+) = desmosterol + NADP(+)</text>
        <dbReference type="Rhea" id="RHEA:46740"/>
        <dbReference type="ChEBI" id="CHEBI:15378"/>
        <dbReference type="ChEBI" id="CHEBI:17737"/>
        <dbReference type="ChEBI" id="CHEBI:27910"/>
        <dbReference type="ChEBI" id="CHEBI:57783"/>
        <dbReference type="ChEBI" id="CHEBI:58349"/>
    </reaction>
    <physiologicalReaction direction="left-to-right" evidence="22">
        <dbReference type="Rhea" id="RHEA:46741"/>
    </physiologicalReaction>
</comment>
<evidence type="ECO:0000256" key="11">
    <source>
        <dbReference type="ARBA" id="ARBA00022989"/>
    </source>
</evidence>
<evidence type="ECO:0000256" key="5">
    <source>
        <dbReference type="ARBA" id="ARBA00022548"/>
    </source>
</evidence>